<dbReference type="EMBL" id="NSKE01000008">
    <property type="protein sequence ID" value="PAU93496.1"/>
    <property type="molecule type" value="Genomic_DNA"/>
</dbReference>
<keyword evidence="3" id="KW-1185">Reference proteome</keyword>
<sequence length="185" mass="20997">MALLNWEDNRPEPDEYGDFYEGYVNLVDEPNVIQSLIQQGQKVYALIQQLTGDEANHRYADDKWSVKEIIGHLVDTERIMAYRALCISRGEQTALPGYDHESYVERANFDKRSLQSLSIEYDALRNANISMFNSFSKEQMLQKGTANGVSVSVRAIAFIIAGHEKHHLNILGDKYGITIVKNGND</sequence>
<dbReference type="InterPro" id="IPR034660">
    <property type="entry name" value="DinB/YfiT-like"/>
</dbReference>
<dbReference type="RefSeq" id="WP_095607107.1">
    <property type="nucleotide sequence ID" value="NZ_NSKE01000008.1"/>
</dbReference>
<proteinExistence type="predicted"/>
<organism evidence="2 3">
    <name type="scientific">Fodinibius salipaludis</name>
    <dbReference type="NCBI Taxonomy" id="2032627"/>
    <lineage>
        <taxon>Bacteria</taxon>
        <taxon>Pseudomonadati</taxon>
        <taxon>Balneolota</taxon>
        <taxon>Balneolia</taxon>
        <taxon>Balneolales</taxon>
        <taxon>Balneolaceae</taxon>
        <taxon>Fodinibius</taxon>
    </lineage>
</organism>
<dbReference type="InterPro" id="IPR024775">
    <property type="entry name" value="DinB-like"/>
</dbReference>
<dbReference type="Pfam" id="PF12867">
    <property type="entry name" value="DinB_2"/>
    <property type="match status" value="1"/>
</dbReference>
<name>A0A2A2G6V2_9BACT</name>
<dbReference type="AlphaFoldDB" id="A0A2A2G6V2"/>
<dbReference type="OrthoDB" id="9793216at2"/>
<dbReference type="Proteomes" id="UP000218831">
    <property type="component" value="Unassembled WGS sequence"/>
</dbReference>
<evidence type="ECO:0000259" key="1">
    <source>
        <dbReference type="Pfam" id="PF12867"/>
    </source>
</evidence>
<feature type="domain" description="DinB-like" evidence="1">
    <location>
        <begin position="38"/>
        <end position="170"/>
    </location>
</feature>
<dbReference type="Gene3D" id="1.20.120.450">
    <property type="entry name" value="dinb family like domain"/>
    <property type="match status" value="1"/>
</dbReference>
<dbReference type="SUPFAM" id="SSF109854">
    <property type="entry name" value="DinB/YfiT-like putative metalloenzymes"/>
    <property type="match status" value="1"/>
</dbReference>
<comment type="caution">
    <text evidence="2">The sequence shown here is derived from an EMBL/GenBank/DDBJ whole genome shotgun (WGS) entry which is preliminary data.</text>
</comment>
<gene>
    <name evidence="2" type="ORF">CK503_12250</name>
</gene>
<protein>
    <submittedName>
        <fullName evidence="2">Damage-inducible protein DinB</fullName>
    </submittedName>
</protein>
<reference evidence="2 3" key="1">
    <citation type="submission" date="2017-08" db="EMBL/GenBank/DDBJ databases">
        <title>Aliifodinibius alkalisoli sp. nov., isolated from saline alkaline soil.</title>
        <authorList>
            <person name="Liu D."/>
            <person name="Zhang G."/>
        </authorList>
    </citation>
    <scope>NUCLEOTIDE SEQUENCE [LARGE SCALE GENOMIC DNA]</scope>
    <source>
        <strain evidence="2 3">WN023</strain>
    </source>
</reference>
<accession>A0A2A2G6V2</accession>
<evidence type="ECO:0000313" key="2">
    <source>
        <dbReference type="EMBL" id="PAU93496.1"/>
    </source>
</evidence>
<evidence type="ECO:0000313" key="3">
    <source>
        <dbReference type="Proteomes" id="UP000218831"/>
    </source>
</evidence>